<accession>F8NWG8</accession>
<dbReference type="AlphaFoldDB" id="F8NWG8"/>
<dbReference type="HOGENOM" id="CLU_2005311_0_0_1"/>
<dbReference type="RefSeq" id="XP_007318391.1">
    <property type="nucleotide sequence ID" value="XM_007318329.1"/>
</dbReference>
<dbReference type="KEGG" id="sla:SERLADRAFT_437979"/>
<dbReference type="Proteomes" id="UP000008064">
    <property type="component" value="Unassembled WGS sequence"/>
</dbReference>
<gene>
    <name evidence="2" type="ORF">SERLADRAFT_437979</name>
</gene>
<protein>
    <recommendedName>
        <fullName evidence="3">Autophagy-related protein 16 domain-containing protein</fullName>
    </recommendedName>
</protein>
<reference evidence="2" key="1">
    <citation type="submission" date="2011-04" db="EMBL/GenBank/DDBJ databases">
        <title>Evolution of plant cell wall degrading machinery underlies the functional diversity of forest fungi.</title>
        <authorList>
            <consortium name="US DOE Joint Genome Institute (JGI-PGF)"/>
            <person name="Eastwood D.C."/>
            <person name="Floudas D."/>
            <person name="Binder M."/>
            <person name="Majcherczyk A."/>
            <person name="Schneider P."/>
            <person name="Aerts A."/>
            <person name="Asiegbu F.O."/>
            <person name="Baker S.E."/>
            <person name="Barry K."/>
            <person name="Bendiksby M."/>
            <person name="Blumentritt M."/>
            <person name="Coutinho P.M."/>
            <person name="Cullen D."/>
            <person name="Cullen D."/>
            <person name="Gathman A."/>
            <person name="Goodell B."/>
            <person name="Henrissat B."/>
            <person name="Ihrmark K."/>
            <person name="Kauserud H."/>
            <person name="Kohler A."/>
            <person name="LaButti K."/>
            <person name="Lapidus A."/>
            <person name="Lavin J.L."/>
            <person name="Lee Y.-H."/>
            <person name="Lindquist E."/>
            <person name="Lilly W."/>
            <person name="Lucas S."/>
            <person name="Morin E."/>
            <person name="Murat C."/>
            <person name="Oguiza J.A."/>
            <person name="Park J."/>
            <person name="Pisabarro A.G."/>
            <person name="Riley R."/>
            <person name="Rosling A."/>
            <person name="Salamov A."/>
            <person name="Schmidt O."/>
            <person name="Schmutz J."/>
            <person name="Skrede I."/>
            <person name="Stenlid J."/>
            <person name="Wiebenga A."/>
            <person name="Xie X."/>
            <person name="Kues U."/>
            <person name="Hibbett D.S."/>
            <person name="Hoffmeister D."/>
            <person name="Hogberg N."/>
            <person name="Martin F."/>
            <person name="Grigoriev I.V."/>
            <person name="Watkinson S.C."/>
        </authorList>
    </citation>
    <scope>NUCLEOTIDE SEQUENCE</scope>
    <source>
        <strain evidence="2">S7.9</strain>
    </source>
</reference>
<evidence type="ECO:0000313" key="2">
    <source>
        <dbReference type="EMBL" id="EGO24372.1"/>
    </source>
</evidence>
<dbReference type="EMBL" id="GL945434">
    <property type="protein sequence ID" value="EGO24372.1"/>
    <property type="molecule type" value="Genomic_DNA"/>
</dbReference>
<feature type="coiled-coil region" evidence="1">
    <location>
        <begin position="76"/>
        <end position="110"/>
    </location>
</feature>
<dbReference type="GeneID" id="18814950"/>
<keyword evidence="1" id="KW-0175">Coiled coil</keyword>
<name>F8NWG8_SERL9</name>
<sequence>MSAPQPTTSAPLIAVNPLLIQPLSFEDLLKNRHFSGTVRKYQIAANQFLESQAYQNKLVGQIEGLLAKEHIHIHQQHESEEKIRKYEDEVQELTKQNINLRQENHHLLQEVSCLQTTVEDENCC</sequence>
<proteinExistence type="predicted"/>
<evidence type="ECO:0000256" key="1">
    <source>
        <dbReference type="SAM" id="Coils"/>
    </source>
</evidence>
<evidence type="ECO:0008006" key="3">
    <source>
        <dbReference type="Google" id="ProtNLM"/>
    </source>
</evidence>
<organism>
    <name type="scientific">Serpula lacrymans var. lacrymans (strain S7.9)</name>
    <name type="common">Dry rot fungus</name>
    <dbReference type="NCBI Taxonomy" id="578457"/>
    <lineage>
        <taxon>Eukaryota</taxon>
        <taxon>Fungi</taxon>
        <taxon>Dikarya</taxon>
        <taxon>Basidiomycota</taxon>
        <taxon>Agaricomycotina</taxon>
        <taxon>Agaricomycetes</taxon>
        <taxon>Agaricomycetidae</taxon>
        <taxon>Boletales</taxon>
        <taxon>Coniophorineae</taxon>
        <taxon>Serpulaceae</taxon>
        <taxon>Serpula</taxon>
    </lineage>
</organism>